<reference evidence="2" key="1">
    <citation type="journal article" date="2019" name="Int. J. Syst. Evol. Microbiol.">
        <title>The Global Catalogue of Microorganisms (GCM) 10K type strain sequencing project: providing services to taxonomists for standard genome sequencing and annotation.</title>
        <authorList>
            <consortium name="The Broad Institute Genomics Platform"/>
            <consortium name="The Broad Institute Genome Sequencing Center for Infectious Disease"/>
            <person name="Wu L."/>
            <person name="Ma J."/>
        </authorList>
    </citation>
    <scope>NUCLEOTIDE SEQUENCE [LARGE SCALE GENOMIC DNA]</scope>
    <source>
        <strain evidence="2">CGMCC 1.13574</strain>
    </source>
</reference>
<protein>
    <submittedName>
        <fullName evidence="1">SDR family oxidoreductase</fullName>
    </submittedName>
</protein>
<accession>A0ABV9NEF7</accession>
<evidence type="ECO:0000313" key="1">
    <source>
        <dbReference type="EMBL" id="MFC4726747.1"/>
    </source>
</evidence>
<dbReference type="SUPFAM" id="SSF51735">
    <property type="entry name" value="NAD(P)-binding Rossmann-fold domains"/>
    <property type="match status" value="1"/>
</dbReference>
<keyword evidence="2" id="KW-1185">Reference proteome</keyword>
<dbReference type="InterPro" id="IPR036291">
    <property type="entry name" value="NAD(P)-bd_dom_sf"/>
</dbReference>
<sequence length="298" mass="31457">MRETTPGWLVFGATGAVGGRVLARLRGQAAPVLAVSRRPQGGDPAVDFLQGDVFADTGALADALAARGCPGTIVSAGPLDGFVAWALRSPLPPGLRMAALSSMSAETKREAEDPAERALAARLQAAERALLDAAPARGWQVTLLRPTLIWGAGLDRSLSPLVRLGARTRLLPVPRGSGGLRQPVHVDDLAQALLRAVELPELAGEVLRLPGGETLGLDEMLRRSLAAAAPQARILRVPDLLSRPVERLLALGPPRARAAANALRRSRRDLLAGGDDWTRLGIRPRPFRPGPDAFRPGV</sequence>
<dbReference type="Gene3D" id="3.40.50.720">
    <property type="entry name" value="NAD(P)-binding Rossmann-like Domain"/>
    <property type="match status" value="1"/>
</dbReference>
<name>A0ABV9NEF7_9GAMM</name>
<gene>
    <name evidence="1" type="ORF">ACFO3Q_00955</name>
</gene>
<comment type="caution">
    <text evidence="1">The sequence shown here is derived from an EMBL/GenBank/DDBJ whole genome shotgun (WGS) entry which is preliminary data.</text>
</comment>
<proteinExistence type="predicted"/>
<dbReference type="Proteomes" id="UP001595892">
    <property type="component" value="Unassembled WGS sequence"/>
</dbReference>
<evidence type="ECO:0000313" key="2">
    <source>
        <dbReference type="Proteomes" id="UP001595892"/>
    </source>
</evidence>
<dbReference type="RefSeq" id="WP_377002683.1">
    <property type="nucleotide sequence ID" value="NZ_JBHSGG010000002.1"/>
</dbReference>
<organism evidence="1 2">
    <name type="scientific">Coralloluteibacterium thermophilum</name>
    <dbReference type="NCBI Taxonomy" id="2707049"/>
    <lineage>
        <taxon>Bacteria</taxon>
        <taxon>Pseudomonadati</taxon>
        <taxon>Pseudomonadota</taxon>
        <taxon>Gammaproteobacteria</taxon>
        <taxon>Lysobacterales</taxon>
        <taxon>Lysobacteraceae</taxon>
        <taxon>Coralloluteibacterium</taxon>
    </lineage>
</organism>
<dbReference type="EMBL" id="JBHSGG010000002">
    <property type="protein sequence ID" value="MFC4726747.1"/>
    <property type="molecule type" value="Genomic_DNA"/>
</dbReference>